<dbReference type="GO" id="GO:0042781">
    <property type="term" value="F:3'-tRNA processing endoribonuclease activity"/>
    <property type="evidence" value="ECO:0007669"/>
    <property type="project" value="TreeGrafter"/>
</dbReference>
<dbReference type="InterPro" id="IPR020568">
    <property type="entry name" value="Ribosomal_Su5_D2-typ_SF"/>
</dbReference>
<dbReference type="HAMAP" id="MF_00227">
    <property type="entry name" value="RNase_P"/>
    <property type="match status" value="1"/>
</dbReference>
<proteinExistence type="inferred from homology"/>
<keyword evidence="1" id="KW-0819">tRNA processing</keyword>
<protein>
    <recommendedName>
        <fullName evidence="6">Ribonuclease P protein component</fullName>
        <ecNumber evidence="6">3.1.26.5</ecNumber>
    </recommendedName>
</protein>
<dbReference type="GO" id="GO:0000049">
    <property type="term" value="F:tRNA binding"/>
    <property type="evidence" value="ECO:0007669"/>
    <property type="project" value="InterPro"/>
</dbReference>
<dbReference type="Proteomes" id="UP000228528">
    <property type="component" value="Unassembled WGS sequence"/>
</dbReference>
<evidence type="ECO:0000313" key="8">
    <source>
        <dbReference type="Proteomes" id="UP000228528"/>
    </source>
</evidence>
<gene>
    <name evidence="7" type="primary">rnpA</name>
    <name evidence="7" type="ORF">COU30_02845</name>
</gene>
<evidence type="ECO:0000256" key="3">
    <source>
        <dbReference type="ARBA" id="ARBA00022759"/>
    </source>
</evidence>
<dbReference type="PANTHER" id="PTHR33992">
    <property type="entry name" value="RIBONUCLEASE P PROTEIN COMPONENT"/>
    <property type="match status" value="1"/>
</dbReference>
<evidence type="ECO:0000256" key="5">
    <source>
        <dbReference type="ARBA" id="ARBA00022884"/>
    </source>
</evidence>
<reference evidence="8" key="1">
    <citation type="submission" date="2017-09" db="EMBL/GenBank/DDBJ databases">
        <title>Depth-based differentiation of microbial function through sediment-hosted aquifers and enrichment of novel symbionts in the deep terrestrial subsurface.</title>
        <authorList>
            <person name="Probst A.J."/>
            <person name="Ladd B."/>
            <person name="Jarett J.K."/>
            <person name="Geller-Mcgrath D.E."/>
            <person name="Sieber C.M.K."/>
            <person name="Emerson J.B."/>
            <person name="Anantharaman K."/>
            <person name="Thomas B.C."/>
            <person name="Malmstrom R."/>
            <person name="Stieglmeier M."/>
            <person name="Klingl A."/>
            <person name="Woyke T."/>
            <person name="Ryan C.M."/>
            <person name="Banfield J.F."/>
        </authorList>
    </citation>
    <scope>NUCLEOTIDE SEQUENCE [LARGE SCALE GENOMIC DNA]</scope>
</reference>
<keyword evidence="4" id="KW-0378">Hydrolase</keyword>
<dbReference type="Pfam" id="PF00825">
    <property type="entry name" value="Ribonuclease_P"/>
    <property type="match status" value="1"/>
</dbReference>
<evidence type="ECO:0000256" key="1">
    <source>
        <dbReference type="ARBA" id="ARBA00022694"/>
    </source>
</evidence>
<keyword evidence="5" id="KW-0694">RNA-binding</keyword>
<name>A0A2M6P0Y8_9BACT</name>
<dbReference type="NCBIfam" id="TIGR00188">
    <property type="entry name" value="rnpA"/>
    <property type="match status" value="1"/>
</dbReference>
<comment type="caution">
    <text evidence="7">The sequence shown here is derived from an EMBL/GenBank/DDBJ whole genome shotgun (WGS) entry which is preliminary data.</text>
</comment>
<keyword evidence="3" id="KW-0255">Endonuclease</keyword>
<sequence length="105" mass="12249">MIPRAHRLKHKKDFDILFKEGKFVRGKFVSLKVWRVDTKKYPRYVNYVDTLIGFVVGKKVHKSAVQRNLIKRRLRASVQQLLKQHPLKPSYVVSIVAFPPAHGVT</sequence>
<dbReference type="SUPFAM" id="SSF54211">
    <property type="entry name" value="Ribosomal protein S5 domain 2-like"/>
    <property type="match status" value="1"/>
</dbReference>
<dbReference type="Gene3D" id="3.30.230.10">
    <property type="match status" value="1"/>
</dbReference>
<dbReference type="PANTHER" id="PTHR33992:SF1">
    <property type="entry name" value="RIBONUCLEASE P PROTEIN COMPONENT"/>
    <property type="match status" value="1"/>
</dbReference>
<feature type="non-terminal residue" evidence="7">
    <location>
        <position position="105"/>
    </location>
</feature>
<accession>A0A2M6P0Y8</accession>
<evidence type="ECO:0000256" key="4">
    <source>
        <dbReference type="ARBA" id="ARBA00022801"/>
    </source>
</evidence>
<dbReference type="GO" id="GO:0030677">
    <property type="term" value="C:ribonuclease P complex"/>
    <property type="evidence" value="ECO:0007669"/>
    <property type="project" value="TreeGrafter"/>
</dbReference>
<evidence type="ECO:0000256" key="2">
    <source>
        <dbReference type="ARBA" id="ARBA00022722"/>
    </source>
</evidence>
<dbReference type="InterPro" id="IPR014721">
    <property type="entry name" value="Ribsml_uS5_D2-typ_fold_subgr"/>
</dbReference>
<dbReference type="InterPro" id="IPR000100">
    <property type="entry name" value="RNase_P"/>
</dbReference>
<keyword evidence="2" id="KW-0540">Nuclease</keyword>
<organism evidence="7 8">
    <name type="scientific">Candidatus Magasanikbacteria bacterium CG10_big_fil_rev_8_21_14_0_10_38_6</name>
    <dbReference type="NCBI Taxonomy" id="1974647"/>
    <lineage>
        <taxon>Bacteria</taxon>
        <taxon>Candidatus Magasanikiibacteriota</taxon>
    </lineage>
</organism>
<dbReference type="GO" id="GO:0004526">
    <property type="term" value="F:ribonuclease P activity"/>
    <property type="evidence" value="ECO:0007669"/>
    <property type="project" value="UniProtKB-UniRule"/>
</dbReference>
<evidence type="ECO:0000313" key="7">
    <source>
        <dbReference type="EMBL" id="PIR77367.1"/>
    </source>
</evidence>
<evidence type="ECO:0000256" key="6">
    <source>
        <dbReference type="NCBIfam" id="TIGR00188"/>
    </source>
</evidence>
<dbReference type="AlphaFoldDB" id="A0A2M6P0Y8"/>
<dbReference type="EC" id="3.1.26.5" evidence="6"/>
<dbReference type="EMBL" id="PFBW01000126">
    <property type="protein sequence ID" value="PIR77367.1"/>
    <property type="molecule type" value="Genomic_DNA"/>
</dbReference>